<evidence type="ECO:0000256" key="5">
    <source>
        <dbReference type="ARBA" id="ARBA00022801"/>
    </source>
</evidence>
<dbReference type="Proteomes" id="UP000007881">
    <property type="component" value="Chromosome"/>
</dbReference>
<protein>
    <recommendedName>
        <fullName evidence="10">PIN domain-containing protein</fullName>
    </recommendedName>
</protein>
<sequence length="94" mass="10292">MIYAELAPGSSDPAALDDFLLPLAIRREPLPYAAAFPASRAFLAYRRGGGRRATCLPDFFIGAHAEAAGHALLTRDAKRFRTYFPEVRLITPEG</sequence>
<comment type="cofactor">
    <cofactor evidence="1">
        <name>Mg(2+)</name>
        <dbReference type="ChEBI" id="CHEBI:18420"/>
    </cofactor>
</comment>
<dbReference type="GO" id="GO:0004518">
    <property type="term" value="F:nuclease activity"/>
    <property type="evidence" value="ECO:0007669"/>
    <property type="project" value="UniProtKB-KW"/>
</dbReference>
<evidence type="ECO:0000256" key="6">
    <source>
        <dbReference type="ARBA" id="ARBA00022842"/>
    </source>
</evidence>
<dbReference type="GO" id="GO:0046872">
    <property type="term" value="F:metal ion binding"/>
    <property type="evidence" value="ECO:0007669"/>
    <property type="project" value="UniProtKB-KW"/>
</dbReference>
<proteinExistence type="inferred from homology"/>
<keyword evidence="6" id="KW-0460">Magnesium</keyword>
<dbReference type="AlphaFoldDB" id="I0IGY9"/>
<evidence type="ECO:0000256" key="2">
    <source>
        <dbReference type="ARBA" id="ARBA00022649"/>
    </source>
</evidence>
<evidence type="ECO:0000256" key="7">
    <source>
        <dbReference type="ARBA" id="ARBA00038093"/>
    </source>
</evidence>
<dbReference type="InterPro" id="IPR029060">
    <property type="entry name" value="PIN-like_dom_sf"/>
</dbReference>
<dbReference type="RefSeq" id="WP_014437740.1">
    <property type="nucleotide sequence ID" value="NC_017080.1"/>
</dbReference>
<keyword evidence="4" id="KW-0479">Metal-binding</keyword>
<dbReference type="EMBL" id="AP012338">
    <property type="protein sequence ID" value="BAM04527.1"/>
    <property type="molecule type" value="Genomic_DNA"/>
</dbReference>
<dbReference type="InterPro" id="IPR050556">
    <property type="entry name" value="Type_II_TA_system_RNase"/>
</dbReference>
<accession>I0IGY9</accession>
<organism evidence="8 9">
    <name type="scientific">Phycisphaera mikurensis (strain NBRC 102666 / KCTC 22515 / FYK2301M01)</name>
    <dbReference type="NCBI Taxonomy" id="1142394"/>
    <lineage>
        <taxon>Bacteria</taxon>
        <taxon>Pseudomonadati</taxon>
        <taxon>Planctomycetota</taxon>
        <taxon>Phycisphaerae</taxon>
        <taxon>Phycisphaerales</taxon>
        <taxon>Phycisphaeraceae</taxon>
        <taxon>Phycisphaera</taxon>
    </lineage>
</organism>
<name>I0IGY9_PHYMF</name>
<reference evidence="8 9" key="1">
    <citation type="submission" date="2012-02" db="EMBL/GenBank/DDBJ databases">
        <title>Complete genome sequence of Phycisphaera mikurensis NBRC 102666.</title>
        <authorList>
            <person name="Ankai A."/>
            <person name="Hosoyama A."/>
            <person name="Terui Y."/>
            <person name="Sekine M."/>
            <person name="Fukai R."/>
            <person name="Kato Y."/>
            <person name="Nakamura S."/>
            <person name="Yamada-Narita S."/>
            <person name="Kawakoshi A."/>
            <person name="Fukunaga Y."/>
            <person name="Yamazaki S."/>
            <person name="Fujita N."/>
        </authorList>
    </citation>
    <scope>NUCLEOTIDE SEQUENCE [LARGE SCALE GENOMIC DNA]</scope>
    <source>
        <strain evidence="9">NBRC 102666 / KCTC 22515 / FYK2301M01</strain>
    </source>
</reference>
<evidence type="ECO:0000256" key="3">
    <source>
        <dbReference type="ARBA" id="ARBA00022722"/>
    </source>
</evidence>
<keyword evidence="2" id="KW-1277">Toxin-antitoxin system</keyword>
<evidence type="ECO:0000256" key="1">
    <source>
        <dbReference type="ARBA" id="ARBA00001946"/>
    </source>
</evidence>
<gene>
    <name evidence="8" type="ordered locus">PSMK_23680</name>
</gene>
<evidence type="ECO:0000313" key="8">
    <source>
        <dbReference type="EMBL" id="BAM04527.1"/>
    </source>
</evidence>
<dbReference type="KEGG" id="phm:PSMK_23680"/>
<keyword evidence="5" id="KW-0378">Hydrolase</keyword>
<evidence type="ECO:0000313" key="9">
    <source>
        <dbReference type="Proteomes" id="UP000007881"/>
    </source>
</evidence>
<dbReference type="GO" id="GO:0016787">
    <property type="term" value="F:hydrolase activity"/>
    <property type="evidence" value="ECO:0007669"/>
    <property type="project" value="UniProtKB-KW"/>
</dbReference>
<dbReference type="SUPFAM" id="SSF88723">
    <property type="entry name" value="PIN domain-like"/>
    <property type="match status" value="1"/>
</dbReference>
<evidence type="ECO:0008006" key="10">
    <source>
        <dbReference type="Google" id="ProtNLM"/>
    </source>
</evidence>
<dbReference type="PANTHER" id="PTHR33653">
    <property type="entry name" value="RIBONUCLEASE VAPC2"/>
    <property type="match status" value="1"/>
</dbReference>
<dbReference type="HOGENOM" id="CLU_137728_0_0_0"/>
<keyword evidence="3" id="KW-0540">Nuclease</keyword>
<dbReference type="eggNOG" id="COG1487">
    <property type="taxonomic scope" value="Bacteria"/>
</dbReference>
<dbReference type="PANTHER" id="PTHR33653:SF1">
    <property type="entry name" value="RIBONUCLEASE VAPC2"/>
    <property type="match status" value="1"/>
</dbReference>
<comment type="similarity">
    <text evidence="7">Belongs to the PINc/VapC protein family.</text>
</comment>
<keyword evidence="9" id="KW-1185">Reference proteome</keyword>
<dbReference type="STRING" id="1142394.PSMK_23680"/>
<evidence type="ECO:0000256" key="4">
    <source>
        <dbReference type="ARBA" id="ARBA00022723"/>
    </source>
</evidence>